<comment type="pathway">
    <text evidence="2 6">Cofactor biosynthesis; molybdopterin biosynthesis.</text>
</comment>
<accession>A0ABR4WGR0</accession>
<dbReference type="Pfam" id="PF00994">
    <property type="entry name" value="MoCF_biosynth"/>
    <property type="match status" value="1"/>
</dbReference>
<comment type="caution">
    <text evidence="8">The sequence shown here is derived from an EMBL/GenBank/DDBJ whole genome shotgun (WGS) entry which is preliminary data.</text>
</comment>
<dbReference type="Gene3D" id="2.40.340.10">
    <property type="entry name" value="MoeA, C-terminal, domain IV"/>
    <property type="match status" value="1"/>
</dbReference>
<dbReference type="SMART" id="SM00852">
    <property type="entry name" value="MoCF_biosynth"/>
    <property type="match status" value="1"/>
</dbReference>
<dbReference type="InterPro" id="IPR001453">
    <property type="entry name" value="MoaB/Mog_dom"/>
</dbReference>
<dbReference type="InterPro" id="IPR036688">
    <property type="entry name" value="MoeA_C_domain_IV_sf"/>
</dbReference>
<comment type="function">
    <text evidence="1 6">Catalyzes the insertion of molybdate into adenylated molybdopterin with the concomitant release of AMP.</text>
</comment>
<dbReference type="InterPro" id="IPR036135">
    <property type="entry name" value="MoeA_linker/N_sf"/>
</dbReference>
<keyword evidence="6" id="KW-0479">Metal-binding</keyword>
<evidence type="ECO:0000256" key="3">
    <source>
        <dbReference type="ARBA" id="ARBA00010763"/>
    </source>
</evidence>
<dbReference type="InterPro" id="IPR005110">
    <property type="entry name" value="MoeA_linker/N"/>
</dbReference>
<dbReference type="SUPFAM" id="SSF63867">
    <property type="entry name" value="MoeA C-terminal domain-like"/>
    <property type="match status" value="1"/>
</dbReference>
<keyword evidence="9" id="KW-1185">Reference proteome</keyword>
<name>A0ABR4WGR0_9GAMM</name>
<gene>
    <name evidence="8" type="ORF">T9A_00838</name>
</gene>
<dbReference type="Proteomes" id="UP000029443">
    <property type="component" value="Unassembled WGS sequence"/>
</dbReference>
<dbReference type="NCBIfam" id="TIGR00177">
    <property type="entry name" value="molyb_syn"/>
    <property type="match status" value="1"/>
</dbReference>
<keyword evidence="6" id="KW-0808">Transferase</keyword>
<comment type="similarity">
    <text evidence="3 6">Belongs to the MoeA family.</text>
</comment>
<sequence length="408" mass="43723">MSLMPVEDALARLLDSAAPFARVQEIALNQARGQYLAQDVVSRVDVPAFDNAAVDGVALRYADLDEPGLTLPMPLRVAAGDPPGTLMPGQVARIFTGAPVPAGADTVLMQEDCEIADGRVRLPAQASVSDGQNIRPAGQDARLDEVVMRAGQRLTPQAAGLIASVGVSRVRVYAPRVLVLTSGDELQAPDETPLPGKIYDSNGPQLEQLLIQSGFAEVRREHLPDDPAIIHASLTRALTDPQQRPDVIISTGGVSVGEEDHLRAVLEQQGKLDFWRLAIKPGKPFTYGSVDGIPFFGLPGNPSAVLVCYLMLVLPTLRRCCGAEKVLPEPFLLPADFSVKKAGKRQEYLRVRCVQKDGNLVLEKHPNQSSGMLSSAVWADGLAVVPVGEVVKDGYSLDYFPFSALIDG</sequence>
<organism evidence="8 9">
    <name type="scientific">Alcanivorax jadensis T9</name>
    <dbReference type="NCBI Taxonomy" id="1177181"/>
    <lineage>
        <taxon>Bacteria</taxon>
        <taxon>Pseudomonadati</taxon>
        <taxon>Pseudomonadota</taxon>
        <taxon>Gammaproteobacteria</taxon>
        <taxon>Oceanospirillales</taxon>
        <taxon>Alcanivoracaceae</taxon>
        <taxon>Alcanivorax</taxon>
    </lineage>
</organism>
<feature type="domain" description="MoaB/Mog" evidence="7">
    <location>
        <begin position="178"/>
        <end position="319"/>
    </location>
</feature>
<evidence type="ECO:0000256" key="5">
    <source>
        <dbReference type="ARBA" id="ARBA00047317"/>
    </source>
</evidence>
<evidence type="ECO:0000256" key="4">
    <source>
        <dbReference type="ARBA" id="ARBA00023150"/>
    </source>
</evidence>
<dbReference type="SUPFAM" id="SSF53218">
    <property type="entry name" value="Molybdenum cofactor biosynthesis proteins"/>
    <property type="match status" value="1"/>
</dbReference>
<evidence type="ECO:0000256" key="1">
    <source>
        <dbReference type="ARBA" id="ARBA00002901"/>
    </source>
</evidence>
<dbReference type="NCBIfam" id="NF045515">
    <property type="entry name" value="Glp_gephyrin"/>
    <property type="match status" value="1"/>
</dbReference>
<dbReference type="CDD" id="cd00887">
    <property type="entry name" value="MoeA"/>
    <property type="match status" value="1"/>
</dbReference>
<protein>
    <recommendedName>
        <fullName evidence="6">Molybdopterin molybdenumtransferase</fullName>
        <ecNumber evidence="6">2.10.1.1</ecNumber>
    </recommendedName>
</protein>
<evidence type="ECO:0000313" key="9">
    <source>
        <dbReference type="Proteomes" id="UP000029443"/>
    </source>
</evidence>
<evidence type="ECO:0000313" key="8">
    <source>
        <dbReference type="EMBL" id="KGD62547.1"/>
    </source>
</evidence>
<evidence type="ECO:0000256" key="2">
    <source>
        <dbReference type="ARBA" id="ARBA00005046"/>
    </source>
</evidence>
<dbReference type="EMBL" id="ARXU01000002">
    <property type="protein sequence ID" value="KGD62547.1"/>
    <property type="molecule type" value="Genomic_DNA"/>
</dbReference>
<comment type="catalytic activity">
    <reaction evidence="5">
        <text>adenylyl-molybdopterin + molybdate = Mo-molybdopterin + AMP + H(+)</text>
        <dbReference type="Rhea" id="RHEA:35047"/>
        <dbReference type="ChEBI" id="CHEBI:15378"/>
        <dbReference type="ChEBI" id="CHEBI:36264"/>
        <dbReference type="ChEBI" id="CHEBI:62727"/>
        <dbReference type="ChEBI" id="CHEBI:71302"/>
        <dbReference type="ChEBI" id="CHEBI:456215"/>
        <dbReference type="EC" id="2.10.1.1"/>
    </reaction>
</comment>
<dbReference type="InterPro" id="IPR038987">
    <property type="entry name" value="MoeA-like"/>
</dbReference>
<dbReference type="Pfam" id="PF03454">
    <property type="entry name" value="MoeA_C"/>
    <property type="match status" value="1"/>
</dbReference>
<keyword evidence="6" id="KW-0460">Magnesium</keyword>
<reference evidence="8 9" key="1">
    <citation type="submission" date="2012-09" db="EMBL/GenBank/DDBJ databases">
        <title>Genome Sequence of alkane-degrading Bacterium Alcanivorax jadensis T9.</title>
        <authorList>
            <person name="Lai Q."/>
            <person name="Shao Z."/>
        </authorList>
    </citation>
    <scope>NUCLEOTIDE SEQUENCE [LARGE SCALE GENOMIC DNA]</scope>
    <source>
        <strain evidence="8 9">T9</strain>
    </source>
</reference>
<dbReference type="SUPFAM" id="SSF63882">
    <property type="entry name" value="MoeA N-terminal region -like"/>
    <property type="match status" value="1"/>
</dbReference>
<dbReference type="InterPro" id="IPR005111">
    <property type="entry name" value="MoeA_C_domain_IV"/>
</dbReference>
<dbReference type="RefSeq" id="WP_035245339.1">
    <property type="nucleotide sequence ID" value="NZ_ARXU01000002.1"/>
</dbReference>
<dbReference type="PANTHER" id="PTHR10192">
    <property type="entry name" value="MOLYBDOPTERIN BIOSYNTHESIS PROTEIN"/>
    <property type="match status" value="1"/>
</dbReference>
<proteinExistence type="inferred from homology"/>
<dbReference type="InterPro" id="IPR036425">
    <property type="entry name" value="MoaB/Mog-like_dom_sf"/>
</dbReference>
<comment type="cofactor">
    <cofactor evidence="6">
        <name>Mg(2+)</name>
        <dbReference type="ChEBI" id="CHEBI:18420"/>
    </cofactor>
</comment>
<dbReference type="PANTHER" id="PTHR10192:SF5">
    <property type="entry name" value="GEPHYRIN"/>
    <property type="match status" value="1"/>
</dbReference>
<keyword evidence="6" id="KW-0500">Molybdenum</keyword>
<dbReference type="Gene3D" id="2.170.190.11">
    <property type="entry name" value="Molybdopterin biosynthesis moea protein, domain 3"/>
    <property type="match status" value="1"/>
</dbReference>
<keyword evidence="4 6" id="KW-0501">Molybdenum cofactor biosynthesis</keyword>
<dbReference type="EC" id="2.10.1.1" evidence="6"/>
<dbReference type="Gene3D" id="3.90.105.10">
    <property type="entry name" value="Molybdopterin biosynthesis moea protein, domain 2"/>
    <property type="match status" value="1"/>
</dbReference>
<evidence type="ECO:0000256" key="6">
    <source>
        <dbReference type="RuleBase" id="RU365090"/>
    </source>
</evidence>
<evidence type="ECO:0000259" key="7">
    <source>
        <dbReference type="SMART" id="SM00852"/>
    </source>
</evidence>
<dbReference type="Gene3D" id="3.40.980.10">
    <property type="entry name" value="MoaB/Mog-like domain"/>
    <property type="match status" value="1"/>
</dbReference>
<dbReference type="Pfam" id="PF03453">
    <property type="entry name" value="MoeA_N"/>
    <property type="match status" value="1"/>
</dbReference>